<keyword evidence="4" id="KW-0503">Monooxygenase</keyword>
<evidence type="ECO:0000256" key="1">
    <source>
        <dbReference type="ARBA" id="ARBA00022630"/>
    </source>
</evidence>
<keyword evidence="6" id="KW-1185">Reference proteome</keyword>
<dbReference type="Proteomes" id="UP000769528">
    <property type="component" value="Unassembled WGS sequence"/>
</dbReference>
<keyword evidence="2" id="KW-0288">FMN</keyword>
<keyword evidence="3" id="KW-0560">Oxidoreductase</keyword>
<dbReference type="SUPFAM" id="SSF51679">
    <property type="entry name" value="Bacterial luciferase-like"/>
    <property type="match status" value="1"/>
</dbReference>
<dbReference type="Gene3D" id="3.20.20.30">
    <property type="entry name" value="Luciferase-like domain"/>
    <property type="match status" value="1"/>
</dbReference>
<protein>
    <recommendedName>
        <fullName evidence="7">Monooxygenase</fullName>
    </recommendedName>
</protein>
<dbReference type="GO" id="GO:0016705">
    <property type="term" value="F:oxidoreductase activity, acting on paired donors, with incorporation or reduction of molecular oxygen"/>
    <property type="evidence" value="ECO:0007669"/>
    <property type="project" value="InterPro"/>
</dbReference>
<evidence type="ECO:0000313" key="5">
    <source>
        <dbReference type="EMBL" id="KAH3674892.1"/>
    </source>
</evidence>
<dbReference type="EMBL" id="JAEUBF010000792">
    <property type="protein sequence ID" value="KAH3674892.1"/>
    <property type="molecule type" value="Genomic_DNA"/>
</dbReference>
<dbReference type="AlphaFoldDB" id="A0A9P8PNU4"/>
<evidence type="ECO:0000256" key="3">
    <source>
        <dbReference type="ARBA" id="ARBA00023002"/>
    </source>
</evidence>
<evidence type="ECO:0000256" key="2">
    <source>
        <dbReference type="ARBA" id="ARBA00022643"/>
    </source>
</evidence>
<name>A0A9P8PNU4_9ASCO</name>
<keyword evidence="1" id="KW-0285">Flavoprotein</keyword>
<gene>
    <name evidence="5" type="ORF">WICMUC_002983</name>
</gene>
<reference evidence="5" key="2">
    <citation type="submission" date="2021-01" db="EMBL/GenBank/DDBJ databases">
        <authorList>
            <person name="Schikora-Tamarit M.A."/>
        </authorList>
    </citation>
    <scope>NUCLEOTIDE SEQUENCE</scope>
    <source>
        <strain evidence="5">CBS6341</strain>
    </source>
</reference>
<comment type="caution">
    <text evidence="5">The sequence shown here is derived from an EMBL/GenBank/DDBJ whole genome shotgun (WGS) entry which is preliminary data.</text>
</comment>
<dbReference type="InterPro" id="IPR051260">
    <property type="entry name" value="Diverse_substr_monoxygenases"/>
</dbReference>
<evidence type="ECO:0008006" key="7">
    <source>
        <dbReference type="Google" id="ProtNLM"/>
    </source>
</evidence>
<reference evidence="5" key="1">
    <citation type="journal article" date="2021" name="Open Biol.">
        <title>Shared evolutionary footprints suggest mitochondrial oxidative damage underlies multiple complex I losses in fungi.</title>
        <authorList>
            <person name="Schikora-Tamarit M.A."/>
            <person name="Marcet-Houben M."/>
            <person name="Nosek J."/>
            <person name="Gabaldon T."/>
        </authorList>
    </citation>
    <scope>NUCLEOTIDE SEQUENCE</scope>
    <source>
        <strain evidence="5">CBS6341</strain>
    </source>
</reference>
<organism evidence="5 6">
    <name type="scientific">Wickerhamomyces mucosus</name>
    <dbReference type="NCBI Taxonomy" id="1378264"/>
    <lineage>
        <taxon>Eukaryota</taxon>
        <taxon>Fungi</taxon>
        <taxon>Dikarya</taxon>
        <taxon>Ascomycota</taxon>
        <taxon>Saccharomycotina</taxon>
        <taxon>Saccharomycetes</taxon>
        <taxon>Phaffomycetales</taxon>
        <taxon>Wickerhamomycetaceae</taxon>
        <taxon>Wickerhamomyces</taxon>
    </lineage>
</organism>
<dbReference type="GO" id="GO:0004497">
    <property type="term" value="F:monooxygenase activity"/>
    <property type="evidence" value="ECO:0007669"/>
    <property type="project" value="UniProtKB-KW"/>
</dbReference>
<dbReference type="InterPro" id="IPR036661">
    <property type="entry name" value="Luciferase-like_sf"/>
</dbReference>
<feature type="non-terminal residue" evidence="5">
    <location>
        <position position="1"/>
    </location>
</feature>
<proteinExistence type="predicted"/>
<evidence type="ECO:0000256" key="4">
    <source>
        <dbReference type="ARBA" id="ARBA00023033"/>
    </source>
</evidence>
<accession>A0A9P8PNU4</accession>
<sequence length="195" mass="22537">QAEVDAKVAEYEKYTSLEMIEITFTAVTGIDLSVYDWDEIVELKGETNAMKSATESLLNKGGKKNTKREILETYNKYGLFGKPFIGMPDKVVDELEKWVDEYDIDGFNLGFNAVWPDNLEDIVDLIIPELQKRGLFWKDYPVKGGTFRENTFGKGQTFLHEDHPAYALRWQEGVSKEEFEKNLKAHEKERLARRS</sequence>
<dbReference type="PANTHER" id="PTHR30011:SF16">
    <property type="entry name" value="C2H2 FINGER DOMAIN TRANSCRIPTION FACTOR (EUROFUNG)-RELATED"/>
    <property type="match status" value="1"/>
</dbReference>
<evidence type="ECO:0000313" key="6">
    <source>
        <dbReference type="Proteomes" id="UP000769528"/>
    </source>
</evidence>
<dbReference type="PANTHER" id="PTHR30011">
    <property type="entry name" value="ALKANESULFONATE MONOOXYGENASE-RELATED"/>
    <property type="match status" value="1"/>
</dbReference>
<dbReference type="OrthoDB" id="3559677at2759"/>